<dbReference type="OrthoDB" id="5371169at2759"/>
<dbReference type="eggNOG" id="ENOG502SBP1">
    <property type="taxonomic scope" value="Eukaryota"/>
</dbReference>
<feature type="transmembrane region" description="Helical" evidence="6">
    <location>
        <begin position="54"/>
        <end position="79"/>
    </location>
</feature>
<dbReference type="HOGENOM" id="CLU_180978_0_0_1"/>
<keyword evidence="5 6" id="KW-0472">Membrane</keyword>
<name>R7Z5H9_CONA1</name>
<evidence type="ECO:0000313" key="8">
    <source>
        <dbReference type="Proteomes" id="UP000016924"/>
    </source>
</evidence>
<sequence length="80" mass="8371">MSSTPLHDVWEAASANPYQPIVGKNAQFTVGFTLLLIALVLSGLFGLNRSLTNLPVLGVPASLAFGFGAVYMICAVGVYV</sequence>
<organism evidence="7 8">
    <name type="scientific">Coniosporium apollinis (strain CBS 100218)</name>
    <name type="common">Rock-inhabiting black yeast</name>
    <dbReference type="NCBI Taxonomy" id="1168221"/>
    <lineage>
        <taxon>Eukaryota</taxon>
        <taxon>Fungi</taxon>
        <taxon>Dikarya</taxon>
        <taxon>Ascomycota</taxon>
        <taxon>Pezizomycotina</taxon>
        <taxon>Dothideomycetes</taxon>
        <taxon>Dothideomycetes incertae sedis</taxon>
        <taxon>Coniosporium</taxon>
    </lineage>
</organism>
<reference evidence="8" key="1">
    <citation type="submission" date="2012-06" db="EMBL/GenBank/DDBJ databases">
        <title>The genome sequence of Coniosporium apollinis CBS 100218.</title>
        <authorList>
            <consortium name="The Broad Institute Genome Sequencing Platform"/>
            <person name="Cuomo C."/>
            <person name="Gorbushina A."/>
            <person name="Noack S."/>
            <person name="Walker B."/>
            <person name="Young S.K."/>
            <person name="Zeng Q."/>
            <person name="Gargeya S."/>
            <person name="Fitzgerald M."/>
            <person name="Haas B."/>
            <person name="Abouelleil A."/>
            <person name="Alvarado L."/>
            <person name="Arachchi H.M."/>
            <person name="Berlin A.M."/>
            <person name="Chapman S.B."/>
            <person name="Goldberg J."/>
            <person name="Griggs A."/>
            <person name="Gujja S."/>
            <person name="Hansen M."/>
            <person name="Howarth C."/>
            <person name="Imamovic A."/>
            <person name="Larimer J."/>
            <person name="McCowan C."/>
            <person name="Montmayeur A."/>
            <person name="Murphy C."/>
            <person name="Neiman D."/>
            <person name="Pearson M."/>
            <person name="Priest M."/>
            <person name="Roberts A."/>
            <person name="Saif S."/>
            <person name="Shea T."/>
            <person name="Sisk P."/>
            <person name="Sykes S."/>
            <person name="Wortman J."/>
            <person name="Nusbaum C."/>
            <person name="Birren B."/>
        </authorList>
    </citation>
    <scope>NUCLEOTIDE SEQUENCE [LARGE SCALE GENOMIC DNA]</scope>
    <source>
        <strain evidence="8">CBS 100218</strain>
    </source>
</reference>
<dbReference type="Proteomes" id="UP000016924">
    <property type="component" value="Unassembled WGS sequence"/>
</dbReference>
<evidence type="ECO:0000256" key="5">
    <source>
        <dbReference type="ARBA" id="ARBA00023136"/>
    </source>
</evidence>
<evidence type="ECO:0000313" key="7">
    <source>
        <dbReference type="EMBL" id="EON69445.1"/>
    </source>
</evidence>
<dbReference type="InterPro" id="IPR007915">
    <property type="entry name" value="TMEM258/Ost5"/>
</dbReference>
<comment type="function">
    <text evidence="6">Subunit of the oligosaccharyl transferase (OST) complex that catalyzes the initial transfer of a defined glycan (Glc(3)Man(9)GlcNAc(2) in eukaryotes) from the lipid carrier dolichol-pyrophosphate to an asparagine residue within an Asn-X-Ser/Thr consensus motif in nascent polypeptide chains, the first step in protein N-glycosylation. N-glycosylation occurs cotranslationally and the complex associates with the Sec61 complex at the channel-forming translocon complex that mediates protein translocation across the endoplasmic reticulum (ER). All subunits are required for a maximal enzyme activity.</text>
</comment>
<gene>
    <name evidence="7" type="ORF">W97_08705</name>
</gene>
<comment type="similarity">
    <text evidence="2 6">Belongs to the OST5 family.</text>
</comment>
<protein>
    <recommendedName>
        <fullName evidence="6">Dolichyl-diphosphooligosaccharide-protein glycosyltransferase subunit OST5</fullName>
    </recommendedName>
</protein>
<evidence type="ECO:0000256" key="3">
    <source>
        <dbReference type="ARBA" id="ARBA00022692"/>
    </source>
</evidence>
<dbReference type="EMBL" id="JH767614">
    <property type="protein sequence ID" value="EON69445.1"/>
    <property type="molecule type" value="Genomic_DNA"/>
</dbReference>
<dbReference type="Pfam" id="PF05251">
    <property type="entry name" value="Ost5"/>
    <property type="match status" value="1"/>
</dbReference>
<dbReference type="STRING" id="1168221.R7Z5H9"/>
<feature type="transmembrane region" description="Helical" evidence="6">
    <location>
        <begin position="26"/>
        <end position="47"/>
    </location>
</feature>
<dbReference type="RefSeq" id="XP_007784762.1">
    <property type="nucleotide sequence ID" value="XM_007786572.1"/>
</dbReference>
<evidence type="ECO:0000256" key="6">
    <source>
        <dbReference type="RuleBase" id="RU367008"/>
    </source>
</evidence>
<dbReference type="GeneID" id="19906016"/>
<keyword evidence="4 6" id="KW-1133">Transmembrane helix</keyword>
<evidence type="ECO:0000256" key="1">
    <source>
        <dbReference type="ARBA" id="ARBA00004141"/>
    </source>
</evidence>
<evidence type="ECO:0000256" key="2">
    <source>
        <dbReference type="ARBA" id="ARBA00009825"/>
    </source>
</evidence>
<keyword evidence="3 6" id="KW-0812">Transmembrane</keyword>
<dbReference type="GO" id="GO:0006487">
    <property type="term" value="P:protein N-linked glycosylation"/>
    <property type="evidence" value="ECO:0007669"/>
    <property type="project" value="UniProtKB-UniRule"/>
</dbReference>
<keyword evidence="8" id="KW-1185">Reference proteome</keyword>
<comment type="subcellular location">
    <subcellularLocation>
        <location evidence="1 6">Membrane</location>
        <topology evidence="1 6">Multi-pass membrane protein</topology>
    </subcellularLocation>
</comment>
<dbReference type="OMA" id="FMICAAG"/>
<dbReference type="GO" id="GO:0008250">
    <property type="term" value="C:oligosaccharyltransferase complex"/>
    <property type="evidence" value="ECO:0007669"/>
    <property type="project" value="UniProtKB-UniRule"/>
</dbReference>
<dbReference type="AlphaFoldDB" id="R7Z5H9"/>
<evidence type="ECO:0000256" key="4">
    <source>
        <dbReference type="ARBA" id="ARBA00022989"/>
    </source>
</evidence>
<accession>R7Z5H9</accession>
<comment type="subunit">
    <text evidence="6">Component of the oligosaccharyltransferase (OST) complex.</text>
</comment>
<proteinExistence type="inferred from homology"/>